<comment type="caution">
    <text evidence="1">The sequence shown here is derived from an EMBL/GenBank/DDBJ whole genome shotgun (WGS) entry which is preliminary data.</text>
</comment>
<keyword evidence="2" id="KW-1185">Reference proteome</keyword>
<dbReference type="EMBL" id="PJQY01000380">
    <property type="protein sequence ID" value="PQQ11832.1"/>
    <property type="molecule type" value="Genomic_DNA"/>
</dbReference>
<evidence type="ECO:0000313" key="1">
    <source>
        <dbReference type="EMBL" id="PQQ11832.1"/>
    </source>
</evidence>
<organism evidence="1 2">
    <name type="scientific">Prunus yedoensis var. nudiflora</name>
    <dbReference type="NCBI Taxonomy" id="2094558"/>
    <lineage>
        <taxon>Eukaryota</taxon>
        <taxon>Viridiplantae</taxon>
        <taxon>Streptophyta</taxon>
        <taxon>Embryophyta</taxon>
        <taxon>Tracheophyta</taxon>
        <taxon>Spermatophyta</taxon>
        <taxon>Magnoliopsida</taxon>
        <taxon>eudicotyledons</taxon>
        <taxon>Gunneridae</taxon>
        <taxon>Pentapetalae</taxon>
        <taxon>rosids</taxon>
        <taxon>fabids</taxon>
        <taxon>Rosales</taxon>
        <taxon>Rosaceae</taxon>
        <taxon>Amygdaloideae</taxon>
        <taxon>Amygdaleae</taxon>
        <taxon>Prunus</taxon>
    </lineage>
</organism>
<evidence type="ECO:0000313" key="2">
    <source>
        <dbReference type="Proteomes" id="UP000250321"/>
    </source>
</evidence>
<dbReference type="AlphaFoldDB" id="A0A314YTE8"/>
<name>A0A314YTE8_PRUYE</name>
<proteinExistence type="predicted"/>
<dbReference type="Proteomes" id="UP000250321">
    <property type="component" value="Unassembled WGS sequence"/>
</dbReference>
<protein>
    <submittedName>
        <fullName evidence="1">Uncharacterized protein</fullName>
    </submittedName>
</protein>
<sequence length="61" mass="6620">MVAQVAPTLTCYFLKLLLPHVKVLVITRPQHALLHRAAGKQIGTPHHLNQCGFGQDAGAHT</sequence>
<gene>
    <name evidence="1" type="ORF">Pyn_08251</name>
</gene>
<reference evidence="1 2" key="1">
    <citation type="submission" date="2018-02" db="EMBL/GenBank/DDBJ databases">
        <title>Draft genome of wild Prunus yedoensis var. nudiflora.</title>
        <authorList>
            <person name="Baek S."/>
            <person name="Kim J.-H."/>
            <person name="Choi K."/>
            <person name="Kim G.-B."/>
            <person name="Cho A."/>
            <person name="Jang H."/>
            <person name="Shin C.-H."/>
            <person name="Yu H.-J."/>
            <person name="Mun J.-H."/>
        </authorList>
    </citation>
    <scope>NUCLEOTIDE SEQUENCE [LARGE SCALE GENOMIC DNA]</scope>
    <source>
        <strain evidence="2">cv. Jeju island</strain>
        <tissue evidence="1">Leaf</tissue>
    </source>
</reference>
<accession>A0A314YTE8</accession>